<dbReference type="EMBL" id="JAAGNC010000037">
    <property type="protein sequence ID" value="NEC55005.1"/>
    <property type="molecule type" value="Genomic_DNA"/>
</dbReference>
<proteinExistence type="predicted"/>
<dbReference type="InterPro" id="IPR011051">
    <property type="entry name" value="RmlC_Cupin_sf"/>
</dbReference>
<evidence type="ECO:0000313" key="3">
    <source>
        <dbReference type="EMBL" id="SFQ05751.1"/>
    </source>
</evidence>
<dbReference type="GO" id="GO:0016853">
    <property type="term" value="F:isomerase activity"/>
    <property type="evidence" value="ECO:0007669"/>
    <property type="project" value="UniProtKB-KW"/>
</dbReference>
<dbReference type="RefSeq" id="WP_093575279.1">
    <property type="nucleotide sequence ID" value="NZ_FOWC01000008.1"/>
</dbReference>
<keyword evidence="5" id="KW-1185">Reference proteome</keyword>
<sequence>MTVSSDYLHEIFPAAGASGPGLATGGLTITSLNEAKVVRKGWGEERWLVSEDAPFGFKVIHLKAGERTSLQYHEQKEEANLIVRGEGVLRYADRAGEDLAARALAPGDIVHVRPLAVHRIEAATDLTLVEVSTPELDDVIRLSDDFGRGDGRVAAEHEGRD</sequence>
<dbReference type="InterPro" id="IPR014710">
    <property type="entry name" value="RmlC-like_jellyroll"/>
</dbReference>
<dbReference type="SUPFAM" id="SSF51182">
    <property type="entry name" value="RmlC-like cupins"/>
    <property type="match status" value="1"/>
</dbReference>
<protein>
    <submittedName>
        <fullName evidence="2">Cupin domain-containing protein</fullName>
    </submittedName>
    <submittedName>
        <fullName evidence="3">Mannose-6-phosphate isomerase, cupin superfamily</fullName>
    </submittedName>
</protein>
<keyword evidence="3" id="KW-0413">Isomerase</keyword>
<dbReference type="STRING" id="112413.SAMN05421854_108313"/>
<dbReference type="InterPro" id="IPR013096">
    <property type="entry name" value="Cupin_2"/>
</dbReference>
<name>A0A1I5VED4_9PSEU</name>
<evidence type="ECO:0000259" key="1">
    <source>
        <dbReference type="Pfam" id="PF07883"/>
    </source>
</evidence>
<accession>A0A1I5VED4</accession>
<dbReference type="EMBL" id="FOWC01000008">
    <property type="protein sequence ID" value="SFQ05751.1"/>
    <property type="molecule type" value="Genomic_DNA"/>
</dbReference>
<evidence type="ECO:0000313" key="2">
    <source>
        <dbReference type="EMBL" id="NEC55005.1"/>
    </source>
</evidence>
<evidence type="ECO:0000313" key="4">
    <source>
        <dbReference type="Proteomes" id="UP000199137"/>
    </source>
</evidence>
<dbReference type="Proteomes" id="UP000470404">
    <property type="component" value="Unassembled WGS sequence"/>
</dbReference>
<feature type="domain" description="Cupin type-2" evidence="1">
    <location>
        <begin position="59"/>
        <end position="126"/>
    </location>
</feature>
<dbReference type="OrthoDB" id="9806359at2"/>
<organism evidence="3 4">
    <name type="scientific">Amycolatopsis rubida</name>
    <dbReference type="NCBI Taxonomy" id="112413"/>
    <lineage>
        <taxon>Bacteria</taxon>
        <taxon>Bacillati</taxon>
        <taxon>Actinomycetota</taxon>
        <taxon>Actinomycetes</taxon>
        <taxon>Pseudonocardiales</taxon>
        <taxon>Pseudonocardiaceae</taxon>
        <taxon>Amycolatopsis</taxon>
    </lineage>
</organism>
<dbReference type="Proteomes" id="UP000199137">
    <property type="component" value="Unassembled WGS sequence"/>
</dbReference>
<dbReference type="Gene3D" id="2.60.120.10">
    <property type="entry name" value="Jelly Rolls"/>
    <property type="match status" value="1"/>
</dbReference>
<gene>
    <name evidence="2" type="ORF">G3I59_05190</name>
    <name evidence="3" type="ORF">SAMN05421854_108313</name>
</gene>
<evidence type="ECO:0000313" key="5">
    <source>
        <dbReference type="Proteomes" id="UP000470404"/>
    </source>
</evidence>
<reference evidence="3 4" key="1">
    <citation type="submission" date="2016-10" db="EMBL/GenBank/DDBJ databases">
        <authorList>
            <person name="de Groot N.N."/>
        </authorList>
    </citation>
    <scope>NUCLEOTIDE SEQUENCE [LARGE SCALE GENOMIC DNA]</scope>
    <source>
        <strain evidence="3 4">DSM 44637</strain>
    </source>
</reference>
<dbReference type="AlphaFoldDB" id="A0A1I5VED4"/>
<reference evidence="2 5" key="2">
    <citation type="submission" date="2020-01" db="EMBL/GenBank/DDBJ databases">
        <title>Insect and environment-associated Actinomycetes.</title>
        <authorList>
            <person name="Currrie C."/>
            <person name="Chevrette M."/>
            <person name="Carlson C."/>
            <person name="Stubbendieck R."/>
            <person name="Wendt-Pienkowski E."/>
        </authorList>
    </citation>
    <scope>NUCLEOTIDE SEQUENCE [LARGE SCALE GENOMIC DNA]</scope>
    <source>
        <strain evidence="2 5">SID8386</strain>
    </source>
</reference>
<dbReference type="Pfam" id="PF07883">
    <property type="entry name" value="Cupin_2"/>
    <property type="match status" value="1"/>
</dbReference>